<organism evidence="1 2">
    <name type="scientific">Larkinella arboricola</name>
    <dbReference type="NCBI Taxonomy" id="643671"/>
    <lineage>
        <taxon>Bacteria</taxon>
        <taxon>Pseudomonadati</taxon>
        <taxon>Bacteroidota</taxon>
        <taxon>Cytophagia</taxon>
        <taxon>Cytophagales</taxon>
        <taxon>Spirosomataceae</taxon>
        <taxon>Larkinella</taxon>
    </lineage>
</organism>
<name>A0A327WQX3_LARAB</name>
<sequence>MKPLTIVLGFLFLLQQSGFSQRWTVQRVSQQLPFLTKFQVIPTGDSRYYLTVVLDTLPPNHVLAEIYTPQNAIYWSYVLSRYSTLAPPITAPREFHLSTLTPVQQSTFLKDTLNTLNTVLHQALQKDSVLNRHFLTMTTYYLQAKGTDVEGYTVPPKITVTMPELMQTTARFFEWIKASDGQHIQWQIKPGNDRSEVSNRPLLEAFCSQVVWKLTVSLAWTTAPHDTAFVNELRSLENRLAPLPDSPENRLIIRQSMQDLIARNALLEKELRKEYERLTPWLGFVLAH</sequence>
<dbReference type="AlphaFoldDB" id="A0A327WQX3"/>
<dbReference type="RefSeq" id="WP_111630277.1">
    <property type="nucleotide sequence ID" value="NZ_QLMC01000005.1"/>
</dbReference>
<keyword evidence="2" id="KW-1185">Reference proteome</keyword>
<comment type="caution">
    <text evidence="1">The sequence shown here is derived from an EMBL/GenBank/DDBJ whole genome shotgun (WGS) entry which is preliminary data.</text>
</comment>
<dbReference type="EMBL" id="QLMC01000005">
    <property type="protein sequence ID" value="RAJ94389.1"/>
    <property type="molecule type" value="Genomic_DNA"/>
</dbReference>
<evidence type="ECO:0000313" key="1">
    <source>
        <dbReference type="EMBL" id="RAJ94389.1"/>
    </source>
</evidence>
<proteinExistence type="predicted"/>
<gene>
    <name evidence="1" type="ORF">LX87_04276</name>
</gene>
<protein>
    <submittedName>
        <fullName evidence="1">Uncharacterized protein</fullName>
    </submittedName>
</protein>
<accession>A0A327WQX3</accession>
<dbReference type="OrthoDB" id="946950at2"/>
<dbReference type="Proteomes" id="UP000248790">
    <property type="component" value="Unassembled WGS sequence"/>
</dbReference>
<evidence type="ECO:0000313" key="2">
    <source>
        <dbReference type="Proteomes" id="UP000248790"/>
    </source>
</evidence>
<reference evidence="1 2" key="1">
    <citation type="submission" date="2018-06" db="EMBL/GenBank/DDBJ databases">
        <title>Genomic Encyclopedia of Archaeal and Bacterial Type Strains, Phase II (KMG-II): from individual species to whole genera.</title>
        <authorList>
            <person name="Goeker M."/>
        </authorList>
    </citation>
    <scope>NUCLEOTIDE SEQUENCE [LARGE SCALE GENOMIC DNA]</scope>
    <source>
        <strain evidence="1 2">DSM 21851</strain>
    </source>
</reference>